<name>A0A401U1I1_CHIPU</name>
<dbReference type="AlphaFoldDB" id="A0A401U1I1"/>
<evidence type="ECO:0000313" key="3">
    <source>
        <dbReference type="Proteomes" id="UP000287033"/>
    </source>
</evidence>
<dbReference type="Proteomes" id="UP000287033">
    <property type="component" value="Unassembled WGS sequence"/>
</dbReference>
<keyword evidence="3" id="KW-1185">Reference proteome</keyword>
<reference evidence="2 3" key="1">
    <citation type="journal article" date="2018" name="Nat. Ecol. Evol.">
        <title>Shark genomes provide insights into elasmobranch evolution and the origin of vertebrates.</title>
        <authorList>
            <person name="Hara Y"/>
            <person name="Yamaguchi K"/>
            <person name="Onimaru K"/>
            <person name="Kadota M"/>
            <person name="Koyanagi M"/>
            <person name="Keeley SD"/>
            <person name="Tatsumi K"/>
            <person name="Tanaka K"/>
            <person name="Motone F"/>
            <person name="Kageyama Y"/>
            <person name="Nozu R"/>
            <person name="Adachi N"/>
            <person name="Nishimura O"/>
            <person name="Nakagawa R"/>
            <person name="Tanegashima C"/>
            <person name="Kiyatake I"/>
            <person name="Matsumoto R"/>
            <person name="Murakumo K"/>
            <person name="Nishida K"/>
            <person name="Terakita A"/>
            <person name="Kuratani S"/>
            <person name="Sato K"/>
            <person name="Hyodo S Kuraku.S."/>
        </authorList>
    </citation>
    <scope>NUCLEOTIDE SEQUENCE [LARGE SCALE GENOMIC DNA]</scope>
</reference>
<feature type="region of interest" description="Disordered" evidence="1">
    <location>
        <begin position="54"/>
        <end position="96"/>
    </location>
</feature>
<feature type="compositionally biased region" description="Basic residues" evidence="1">
    <location>
        <begin position="62"/>
        <end position="79"/>
    </location>
</feature>
<evidence type="ECO:0000256" key="1">
    <source>
        <dbReference type="SAM" id="MobiDB-lite"/>
    </source>
</evidence>
<protein>
    <submittedName>
        <fullName evidence="2">Uncharacterized protein</fullName>
    </submittedName>
</protein>
<accession>A0A401U1I1</accession>
<gene>
    <name evidence="2" type="ORF">chiPu_0032657</name>
</gene>
<dbReference type="EMBL" id="BEZZ01242381">
    <property type="protein sequence ID" value="GCC48742.1"/>
    <property type="molecule type" value="Genomic_DNA"/>
</dbReference>
<feature type="non-terminal residue" evidence="2">
    <location>
        <position position="1"/>
    </location>
</feature>
<feature type="region of interest" description="Disordered" evidence="1">
    <location>
        <begin position="9"/>
        <end position="40"/>
    </location>
</feature>
<proteinExistence type="predicted"/>
<feature type="compositionally biased region" description="Basic and acidic residues" evidence="1">
    <location>
        <begin position="80"/>
        <end position="96"/>
    </location>
</feature>
<evidence type="ECO:0000313" key="2">
    <source>
        <dbReference type="EMBL" id="GCC48742.1"/>
    </source>
</evidence>
<sequence length="186" mass="20413">LVAVVAALASDRKSSRGRVPGSTLAGGHRTARPGPDRPCDQRCRCGRLRRTSKFRASSEAGRRRRAPCCARTGRRRRGARNTEPDHGHEVEGRERTRGTWRPIACEKCPERRGRSGRPDGAAAAEPVALRSEFESRSTGSVRNPGFPFSAHFALRRASGQEEDHARSPRRTALPFVPGCVADRPRG</sequence>
<comment type="caution">
    <text evidence="2">The sequence shown here is derived from an EMBL/GenBank/DDBJ whole genome shotgun (WGS) entry which is preliminary data.</text>
</comment>
<feature type="region of interest" description="Disordered" evidence="1">
    <location>
        <begin position="157"/>
        <end position="186"/>
    </location>
</feature>
<organism evidence="2 3">
    <name type="scientific">Chiloscyllium punctatum</name>
    <name type="common">Brownbanded bambooshark</name>
    <name type="synonym">Hemiscyllium punctatum</name>
    <dbReference type="NCBI Taxonomy" id="137246"/>
    <lineage>
        <taxon>Eukaryota</taxon>
        <taxon>Metazoa</taxon>
        <taxon>Chordata</taxon>
        <taxon>Craniata</taxon>
        <taxon>Vertebrata</taxon>
        <taxon>Chondrichthyes</taxon>
        <taxon>Elasmobranchii</taxon>
        <taxon>Galeomorphii</taxon>
        <taxon>Galeoidea</taxon>
        <taxon>Orectolobiformes</taxon>
        <taxon>Hemiscylliidae</taxon>
        <taxon>Chiloscyllium</taxon>
    </lineage>
</organism>